<feature type="region of interest" description="Disordered" evidence="1">
    <location>
        <begin position="26"/>
        <end position="84"/>
    </location>
</feature>
<dbReference type="Proteomes" id="UP000485058">
    <property type="component" value="Unassembled WGS sequence"/>
</dbReference>
<keyword evidence="3" id="KW-1185">Reference proteome</keyword>
<accession>A0A699ZZF3</accession>
<dbReference type="AlphaFoldDB" id="A0A699ZZF3"/>
<evidence type="ECO:0000313" key="2">
    <source>
        <dbReference type="EMBL" id="GFH23838.1"/>
    </source>
</evidence>
<feature type="compositionally biased region" description="Pro residues" evidence="1">
    <location>
        <begin position="63"/>
        <end position="72"/>
    </location>
</feature>
<gene>
    <name evidence="2" type="ORF">HaLaN_21524</name>
</gene>
<protein>
    <submittedName>
        <fullName evidence="2">Uncharacterized protein</fullName>
    </submittedName>
</protein>
<sequence>MRPAEEEIQSDRRFNVHLRRSFHSLPSTGKVKCSQGKQLGRAAMSSQEQQGAVGSGSDEQQTPPLPPPPSPHTKPHFLPLTHFT</sequence>
<dbReference type="EMBL" id="BLLF01002376">
    <property type="protein sequence ID" value="GFH23838.1"/>
    <property type="molecule type" value="Genomic_DNA"/>
</dbReference>
<name>A0A699ZZF3_HAELA</name>
<evidence type="ECO:0000313" key="3">
    <source>
        <dbReference type="Proteomes" id="UP000485058"/>
    </source>
</evidence>
<proteinExistence type="predicted"/>
<reference evidence="2 3" key="1">
    <citation type="submission" date="2020-02" db="EMBL/GenBank/DDBJ databases">
        <title>Draft genome sequence of Haematococcus lacustris strain NIES-144.</title>
        <authorList>
            <person name="Morimoto D."/>
            <person name="Nakagawa S."/>
            <person name="Yoshida T."/>
            <person name="Sawayama S."/>
        </authorList>
    </citation>
    <scope>NUCLEOTIDE SEQUENCE [LARGE SCALE GENOMIC DNA]</scope>
    <source>
        <strain evidence="2 3">NIES-144</strain>
    </source>
</reference>
<evidence type="ECO:0000256" key="1">
    <source>
        <dbReference type="SAM" id="MobiDB-lite"/>
    </source>
</evidence>
<feature type="compositionally biased region" description="Polar residues" evidence="1">
    <location>
        <begin position="44"/>
        <end position="61"/>
    </location>
</feature>
<comment type="caution">
    <text evidence="2">The sequence shown here is derived from an EMBL/GenBank/DDBJ whole genome shotgun (WGS) entry which is preliminary data.</text>
</comment>
<organism evidence="2 3">
    <name type="scientific">Haematococcus lacustris</name>
    <name type="common">Green alga</name>
    <name type="synonym">Haematococcus pluvialis</name>
    <dbReference type="NCBI Taxonomy" id="44745"/>
    <lineage>
        <taxon>Eukaryota</taxon>
        <taxon>Viridiplantae</taxon>
        <taxon>Chlorophyta</taxon>
        <taxon>core chlorophytes</taxon>
        <taxon>Chlorophyceae</taxon>
        <taxon>CS clade</taxon>
        <taxon>Chlamydomonadales</taxon>
        <taxon>Haematococcaceae</taxon>
        <taxon>Haematococcus</taxon>
    </lineage>
</organism>